<feature type="compositionally biased region" description="Polar residues" evidence="1">
    <location>
        <begin position="72"/>
        <end position="84"/>
    </location>
</feature>
<evidence type="ECO:0000313" key="2">
    <source>
        <dbReference type="EMBL" id="CAK9314927.1"/>
    </source>
</evidence>
<reference evidence="2 3" key="1">
    <citation type="submission" date="2024-03" db="EMBL/GenBank/DDBJ databases">
        <authorList>
            <person name="Gkanogiannis A."/>
            <person name="Becerra Lopez-Lavalle L."/>
        </authorList>
    </citation>
    <scope>NUCLEOTIDE SEQUENCE [LARGE SCALE GENOMIC DNA]</scope>
</reference>
<feature type="region of interest" description="Disordered" evidence="1">
    <location>
        <begin position="71"/>
        <end position="132"/>
    </location>
</feature>
<dbReference type="EMBL" id="OZ021736">
    <property type="protein sequence ID" value="CAK9314927.1"/>
    <property type="molecule type" value="Genomic_DNA"/>
</dbReference>
<evidence type="ECO:0000313" key="3">
    <source>
        <dbReference type="Proteomes" id="UP001642487"/>
    </source>
</evidence>
<protein>
    <submittedName>
        <fullName evidence="2">Uncharacterized protein</fullName>
    </submittedName>
</protein>
<organism evidence="2 3">
    <name type="scientific">Citrullus colocynthis</name>
    <name type="common">colocynth</name>
    <dbReference type="NCBI Taxonomy" id="252529"/>
    <lineage>
        <taxon>Eukaryota</taxon>
        <taxon>Viridiplantae</taxon>
        <taxon>Streptophyta</taxon>
        <taxon>Embryophyta</taxon>
        <taxon>Tracheophyta</taxon>
        <taxon>Spermatophyta</taxon>
        <taxon>Magnoliopsida</taxon>
        <taxon>eudicotyledons</taxon>
        <taxon>Gunneridae</taxon>
        <taxon>Pentapetalae</taxon>
        <taxon>rosids</taxon>
        <taxon>fabids</taxon>
        <taxon>Cucurbitales</taxon>
        <taxon>Cucurbitaceae</taxon>
        <taxon>Benincaseae</taxon>
        <taxon>Citrullus</taxon>
    </lineage>
</organism>
<keyword evidence="3" id="KW-1185">Reference proteome</keyword>
<dbReference type="Proteomes" id="UP001642487">
    <property type="component" value="Chromosome 2"/>
</dbReference>
<gene>
    <name evidence="2" type="ORF">CITCOLO1_LOCUS6700</name>
</gene>
<proteinExistence type="predicted"/>
<name>A0ABP0Y3B2_9ROSI</name>
<sequence length="132" mass="15312">MEQVSLNCFEASLTFDRKQQPSNWLVLYTRISQERKQKKPKAHFLLAKTHATPSPPLRFNPQLEQIRVIVSSPPTRKSPPSFSLFSGEDQPPYELRPVTRSPFRQLEQRPTTRQGSVSRLFQERFSSSGEVR</sequence>
<feature type="compositionally biased region" description="Polar residues" evidence="1">
    <location>
        <begin position="108"/>
        <end position="132"/>
    </location>
</feature>
<accession>A0ABP0Y3B2</accession>
<evidence type="ECO:0000256" key="1">
    <source>
        <dbReference type="SAM" id="MobiDB-lite"/>
    </source>
</evidence>